<reference evidence="1 2" key="1">
    <citation type="submission" date="2021-05" db="EMBL/GenBank/DDBJ databases">
        <title>Genome Assembly of Synthetic Allotetraploid Brassica napus Reveals Homoeologous Exchanges between Subgenomes.</title>
        <authorList>
            <person name="Davis J.T."/>
        </authorList>
    </citation>
    <scope>NUCLEOTIDE SEQUENCE [LARGE SCALE GENOMIC DNA]</scope>
    <source>
        <strain evidence="2">cv. Da-Ae</strain>
        <tissue evidence="1">Seedling</tissue>
    </source>
</reference>
<evidence type="ECO:0000313" key="2">
    <source>
        <dbReference type="Proteomes" id="UP000824890"/>
    </source>
</evidence>
<gene>
    <name evidence="1" type="ORF">HID58_038877</name>
</gene>
<proteinExistence type="predicted"/>
<keyword evidence="2" id="KW-1185">Reference proteome</keyword>
<comment type="caution">
    <text evidence="1">The sequence shown here is derived from an EMBL/GenBank/DDBJ whole genome shotgun (WGS) entry which is preliminary data.</text>
</comment>
<evidence type="ECO:0008006" key="3">
    <source>
        <dbReference type="Google" id="ProtNLM"/>
    </source>
</evidence>
<name>A0ABQ8BQE4_BRANA</name>
<dbReference type="EMBL" id="JAGKQM010000010">
    <property type="protein sequence ID" value="KAH0907050.1"/>
    <property type="molecule type" value="Genomic_DNA"/>
</dbReference>
<protein>
    <recommendedName>
        <fullName evidence="3">Subtilisin</fullName>
    </recommendedName>
</protein>
<evidence type="ECO:0000313" key="1">
    <source>
        <dbReference type="EMBL" id="KAH0907050.1"/>
    </source>
</evidence>
<sequence length="211" mass="22813">MFSGRKGYTGANVKMAIFNTGIRADHPHFRFASGTNIARFPAGSSESGATQNLLQTGSSKEDPAVLGLLEIGDIHPVATDENQLPSRRSDVNFSTYSSVIGKELICQSDSRFEWRIQDLHAGDQLRMKMSLVLPGVSIWEAFSIGTTDEIDMSFLVATRWIVPAGVAASDNIASFFQYLSKSYSAAKHMGESGKRGVGGEGHLGLIDQPNI</sequence>
<accession>A0ABQ8BQE4</accession>
<organism evidence="1 2">
    <name type="scientific">Brassica napus</name>
    <name type="common">Rape</name>
    <dbReference type="NCBI Taxonomy" id="3708"/>
    <lineage>
        <taxon>Eukaryota</taxon>
        <taxon>Viridiplantae</taxon>
        <taxon>Streptophyta</taxon>
        <taxon>Embryophyta</taxon>
        <taxon>Tracheophyta</taxon>
        <taxon>Spermatophyta</taxon>
        <taxon>Magnoliopsida</taxon>
        <taxon>eudicotyledons</taxon>
        <taxon>Gunneridae</taxon>
        <taxon>Pentapetalae</taxon>
        <taxon>rosids</taxon>
        <taxon>malvids</taxon>
        <taxon>Brassicales</taxon>
        <taxon>Brassicaceae</taxon>
        <taxon>Brassiceae</taxon>
        <taxon>Brassica</taxon>
    </lineage>
</organism>
<dbReference type="Proteomes" id="UP000824890">
    <property type="component" value="Unassembled WGS sequence"/>
</dbReference>